<dbReference type="SMART" id="SM00382">
    <property type="entry name" value="AAA"/>
    <property type="match status" value="1"/>
</dbReference>
<feature type="domain" description="Bacterial type II secretion system protein E" evidence="2">
    <location>
        <begin position="203"/>
        <end position="217"/>
    </location>
</feature>
<dbReference type="PROSITE" id="PS00662">
    <property type="entry name" value="T2SP_E"/>
    <property type="match status" value="1"/>
</dbReference>
<comment type="caution">
    <text evidence="3">The sequence shown here is derived from an EMBL/GenBank/DDBJ whole genome shotgun (WGS) entry which is preliminary data.</text>
</comment>
<dbReference type="Gene3D" id="3.30.450.90">
    <property type="match status" value="1"/>
</dbReference>
<dbReference type="InterPro" id="IPR050921">
    <property type="entry name" value="T4SS_GSP_E_ATPase"/>
</dbReference>
<name>A0A4R1CMC2_9ACTN</name>
<dbReference type="AlphaFoldDB" id="A0A4R1CMC2"/>
<evidence type="ECO:0000313" key="4">
    <source>
        <dbReference type="Proteomes" id="UP000295453"/>
    </source>
</evidence>
<proteinExistence type="inferred from homology"/>
<dbReference type="EMBL" id="SJZJ01000001">
    <property type="protein sequence ID" value="TCJ31218.1"/>
    <property type="molecule type" value="Genomic_DNA"/>
</dbReference>
<dbReference type="Gene3D" id="3.40.50.300">
    <property type="entry name" value="P-loop containing nucleotide triphosphate hydrolases"/>
    <property type="match status" value="1"/>
</dbReference>
<dbReference type="InterPro" id="IPR003593">
    <property type="entry name" value="AAA+_ATPase"/>
</dbReference>
<dbReference type="RefSeq" id="WP_131581123.1">
    <property type="nucleotide sequence ID" value="NZ_SJZJ01000001.1"/>
</dbReference>
<dbReference type="NCBIfam" id="TIGR01420">
    <property type="entry name" value="pilT_fam"/>
    <property type="match status" value="1"/>
</dbReference>
<dbReference type="PANTHER" id="PTHR30486">
    <property type="entry name" value="TWITCHING MOTILITY PROTEIN PILT"/>
    <property type="match status" value="1"/>
</dbReference>
<dbReference type="InterPro" id="IPR027417">
    <property type="entry name" value="P-loop_NTPase"/>
</dbReference>
<dbReference type="CDD" id="cd01131">
    <property type="entry name" value="PilT"/>
    <property type="match status" value="1"/>
</dbReference>
<dbReference type="InterPro" id="IPR001482">
    <property type="entry name" value="T2SS/T4SS_dom"/>
</dbReference>
<dbReference type="SUPFAM" id="SSF52540">
    <property type="entry name" value="P-loop containing nucleoside triphosphate hydrolases"/>
    <property type="match status" value="1"/>
</dbReference>
<organism evidence="3 4">
    <name type="scientific">Nocardioides jejuensis</name>
    <dbReference type="NCBI Taxonomy" id="2502782"/>
    <lineage>
        <taxon>Bacteria</taxon>
        <taxon>Bacillati</taxon>
        <taxon>Actinomycetota</taxon>
        <taxon>Actinomycetes</taxon>
        <taxon>Propionibacteriales</taxon>
        <taxon>Nocardioidaceae</taxon>
        <taxon>Nocardioides</taxon>
    </lineage>
</organism>
<gene>
    <name evidence="3" type="ORF">EPD65_01205</name>
</gene>
<keyword evidence="4" id="KW-1185">Reference proteome</keyword>
<evidence type="ECO:0000313" key="3">
    <source>
        <dbReference type="EMBL" id="TCJ31218.1"/>
    </source>
</evidence>
<reference evidence="3 4" key="1">
    <citation type="submission" date="2019-03" db="EMBL/GenBank/DDBJ databases">
        <authorList>
            <person name="Kim M.K.M."/>
        </authorList>
    </citation>
    <scope>NUCLEOTIDE SEQUENCE [LARGE SCALE GENOMIC DNA]</scope>
    <source>
        <strain evidence="3 4">18JY15-6</strain>
    </source>
</reference>
<comment type="similarity">
    <text evidence="1">Belongs to the GSP E family.</text>
</comment>
<dbReference type="OrthoDB" id="9805147at2"/>
<dbReference type="Pfam" id="PF00437">
    <property type="entry name" value="T2SSE"/>
    <property type="match status" value="1"/>
</dbReference>
<protein>
    <submittedName>
        <fullName evidence="3">Type IV pilus twitching motility protein PilT</fullName>
    </submittedName>
</protein>
<evidence type="ECO:0000259" key="2">
    <source>
        <dbReference type="PROSITE" id="PS00662"/>
    </source>
</evidence>
<accession>A0A4R1CMC2</accession>
<evidence type="ECO:0000256" key="1">
    <source>
        <dbReference type="ARBA" id="ARBA00006611"/>
    </source>
</evidence>
<dbReference type="GO" id="GO:0016887">
    <property type="term" value="F:ATP hydrolysis activity"/>
    <property type="evidence" value="ECO:0007669"/>
    <property type="project" value="InterPro"/>
</dbReference>
<dbReference type="InterPro" id="IPR006321">
    <property type="entry name" value="PilT/PilU"/>
</dbReference>
<dbReference type="GO" id="GO:0005524">
    <property type="term" value="F:ATP binding"/>
    <property type="evidence" value="ECO:0007669"/>
    <property type="project" value="InterPro"/>
</dbReference>
<sequence>MHTHLNAVGDTIDRLLDVLWQHQGTDLLLTVGLPPMIRVDGALTPIPDARPLESEDTDALLREVLTPDQVKVWDEQYEFDFSFSWREHARIRGNAFTQRGVTAVALRMIPRAIPSPDDLGLPQALRDCALMHQGLILMTGPTGSGKSTTLASLIDLINSRRGAHIITVEDPIEYVHDHKLSAVNQREVGTDTDNFHDALRSVLREDPDVLLVGEMRDLESIQFALTVAETGHLVFATLHTNDTAQSLARMVDVFPAGQQEQIRVQLAAALSCVVYQRLIPRIGGGMVAAYEVLTATPAVRNLIKEGKTHQLRNSLVTGAQDGMCTLETSLSALVQAGVVSVEEAAARSLHPKEIEVRPRIVQAVRS</sequence>
<dbReference type="Proteomes" id="UP000295453">
    <property type="component" value="Unassembled WGS sequence"/>
</dbReference>